<dbReference type="PROSITE" id="PS00622">
    <property type="entry name" value="HTH_LUXR_1"/>
    <property type="match status" value="1"/>
</dbReference>
<organism evidence="4 5">
    <name type="scientific">Halostagnicola kamekurae</name>
    <dbReference type="NCBI Taxonomy" id="619731"/>
    <lineage>
        <taxon>Archaea</taxon>
        <taxon>Methanobacteriati</taxon>
        <taxon>Methanobacteriota</taxon>
        <taxon>Stenosarchaea group</taxon>
        <taxon>Halobacteria</taxon>
        <taxon>Halobacteriales</taxon>
        <taxon>Natrialbaceae</taxon>
        <taxon>Halostagnicola</taxon>
    </lineage>
</organism>
<dbReference type="AlphaFoldDB" id="A0A1I6TST7"/>
<evidence type="ECO:0000259" key="3">
    <source>
        <dbReference type="PROSITE" id="PS00622"/>
    </source>
</evidence>
<dbReference type="Gene3D" id="3.30.450.20">
    <property type="entry name" value="PAS domain"/>
    <property type="match status" value="1"/>
</dbReference>
<dbReference type="Gene3D" id="3.30.450.40">
    <property type="match status" value="1"/>
</dbReference>
<evidence type="ECO:0000313" key="4">
    <source>
        <dbReference type="EMBL" id="SFS92299.1"/>
    </source>
</evidence>
<evidence type="ECO:0000313" key="5">
    <source>
        <dbReference type="Proteomes" id="UP000199199"/>
    </source>
</evidence>
<dbReference type="GO" id="GO:0016705">
    <property type="term" value="F:oxidoreductase activity, acting on paired donors, with incorporation or reduction of molecular oxygen"/>
    <property type="evidence" value="ECO:0007669"/>
    <property type="project" value="InterPro"/>
</dbReference>
<dbReference type="Proteomes" id="UP000199199">
    <property type="component" value="Unassembled WGS sequence"/>
</dbReference>
<keyword evidence="5" id="KW-1185">Reference proteome</keyword>
<dbReference type="InterPro" id="IPR035965">
    <property type="entry name" value="PAS-like_dom_sf"/>
</dbReference>
<feature type="domain" description="HTH luxR-type" evidence="3">
    <location>
        <begin position="489"/>
        <end position="516"/>
    </location>
</feature>
<evidence type="ECO:0000256" key="2">
    <source>
        <dbReference type="ARBA" id="ARBA00023163"/>
    </source>
</evidence>
<dbReference type="OrthoDB" id="106505at2157"/>
<dbReference type="PROSITE" id="PS00086">
    <property type="entry name" value="CYTOCHROME_P450"/>
    <property type="match status" value="1"/>
</dbReference>
<keyword evidence="1" id="KW-0805">Transcription regulation</keyword>
<dbReference type="GO" id="GO:0006355">
    <property type="term" value="P:regulation of DNA-templated transcription"/>
    <property type="evidence" value="ECO:0007669"/>
    <property type="project" value="InterPro"/>
</dbReference>
<dbReference type="InterPro" id="IPR036388">
    <property type="entry name" value="WH-like_DNA-bd_sf"/>
</dbReference>
<protein>
    <recommendedName>
        <fullName evidence="3">HTH luxR-type domain-containing protein</fullName>
    </recommendedName>
</protein>
<accession>A0A1I6TST7</accession>
<sequence>MTEQNDAAELDDSATKTMDTRLRQAPIGVIETTSDGKILDVNDAAATLLDGDPATLRGTTISESFPKSAAGTLRETFDDAQPTSASFEEYYPLIDQWLAIDVQIDERALVYVRNCTPRKETTQAIDRLDHRLDRLQRINSLVAAVLQQVLGASDRSDIARTVCERLGGTDLYRFAWVGDRELSPERLQMVASAGKAPDLQEQIDESLGDERTLPGQEAVTSGETKLVETIAEDDTVPRGVRRAAFGHGIRSCLAVPLAYHGTVYGVVTVYSGQEDGFSEQECVALETLGSVAGFAIKAGRQENLLVSDTVTEVTIEARDETVPFVGAARDVDQTLSLDGAVPRGDGAVICYLAANGPIECLDELLADYQTVTDVRQIRSETQPLLQVTVTDETPVTALAAWGATIRGGEYNSESARLVAELPSDGDVRRLIEVVDETVSETKLIAKEETNQTPEPVEAFQDGLNDRLTDRQQTVLRTAYLSDYFASPRGSTSSEVAETLDIAGSTMLYHLRRAEQKLVKSFFDGAESDPTGGEATVSNDQ</sequence>
<dbReference type="SUPFAM" id="SSF55781">
    <property type="entry name" value="GAF domain-like"/>
    <property type="match status" value="1"/>
</dbReference>
<dbReference type="Pfam" id="PF15915">
    <property type="entry name" value="BAT"/>
    <property type="match status" value="1"/>
</dbReference>
<dbReference type="GO" id="GO:0005506">
    <property type="term" value="F:iron ion binding"/>
    <property type="evidence" value="ECO:0007669"/>
    <property type="project" value="InterPro"/>
</dbReference>
<dbReference type="PANTHER" id="PTHR34236">
    <property type="entry name" value="DIMETHYL SULFOXIDE REDUCTASE TRANSCRIPTIONAL ACTIVATOR"/>
    <property type="match status" value="1"/>
</dbReference>
<dbReference type="Pfam" id="PF04967">
    <property type="entry name" value="HTH_10"/>
    <property type="match status" value="1"/>
</dbReference>
<dbReference type="InterPro" id="IPR029016">
    <property type="entry name" value="GAF-like_dom_sf"/>
</dbReference>
<dbReference type="InterPro" id="IPR000792">
    <property type="entry name" value="Tscrpt_reg_LuxR_C"/>
</dbReference>
<dbReference type="InterPro" id="IPR031803">
    <property type="entry name" value="BAT_GAF/HTH-assoc"/>
</dbReference>
<evidence type="ECO:0000256" key="1">
    <source>
        <dbReference type="ARBA" id="ARBA00023015"/>
    </source>
</evidence>
<dbReference type="SUPFAM" id="SSF88659">
    <property type="entry name" value="Sigma3 and sigma4 domains of RNA polymerase sigma factors"/>
    <property type="match status" value="1"/>
</dbReference>
<dbReference type="SMART" id="SM00091">
    <property type="entry name" value="PAS"/>
    <property type="match status" value="1"/>
</dbReference>
<keyword evidence="2" id="KW-0804">Transcription</keyword>
<dbReference type="InterPro" id="IPR007050">
    <property type="entry name" value="HTH_bacterioopsin"/>
</dbReference>
<dbReference type="InterPro" id="IPR003018">
    <property type="entry name" value="GAF"/>
</dbReference>
<reference evidence="5" key="1">
    <citation type="submission" date="2016-10" db="EMBL/GenBank/DDBJ databases">
        <authorList>
            <person name="Varghese N."/>
            <person name="Submissions S."/>
        </authorList>
    </citation>
    <scope>NUCLEOTIDE SEQUENCE [LARGE SCALE GENOMIC DNA]</scope>
    <source>
        <strain evidence="5">DSM 22427</strain>
    </source>
</reference>
<name>A0A1I6TST7_9EURY</name>
<dbReference type="PANTHER" id="PTHR34236:SF1">
    <property type="entry name" value="DIMETHYL SULFOXIDE REDUCTASE TRANSCRIPTIONAL ACTIVATOR"/>
    <property type="match status" value="1"/>
</dbReference>
<gene>
    <name evidence="4" type="ORF">SAMN04488556_3400</name>
</gene>
<dbReference type="InterPro" id="IPR013324">
    <property type="entry name" value="RNA_pol_sigma_r3/r4-like"/>
</dbReference>
<dbReference type="EMBL" id="FOZS01000003">
    <property type="protein sequence ID" value="SFS92299.1"/>
    <property type="molecule type" value="Genomic_DNA"/>
</dbReference>
<dbReference type="SMART" id="SM00065">
    <property type="entry name" value="GAF"/>
    <property type="match status" value="1"/>
</dbReference>
<dbReference type="SUPFAM" id="SSF55785">
    <property type="entry name" value="PYP-like sensor domain (PAS domain)"/>
    <property type="match status" value="1"/>
</dbReference>
<dbReference type="Pfam" id="PF13185">
    <property type="entry name" value="GAF_2"/>
    <property type="match status" value="1"/>
</dbReference>
<dbReference type="InterPro" id="IPR017972">
    <property type="entry name" value="Cyt_P450_CS"/>
</dbReference>
<dbReference type="Gene3D" id="1.10.10.10">
    <property type="entry name" value="Winged helix-like DNA-binding domain superfamily/Winged helix DNA-binding domain"/>
    <property type="match status" value="1"/>
</dbReference>
<proteinExistence type="predicted"/>
<dbReference type="CDD" id="cd00130">
    <property type="entry name" value="PAS"/>
    <property type="match status" value="1"/>
</dbReference>
<dbReference type="RefSeq" id="WP_092906211.1">
    <property type="nucleotide sequence ID" value="NZ_FOZS01000003.1"/>
</dbReference>
<dbReference type="InterPro" id="IPR000014">
    <property type="entry name" value="PAS"/>
</dbReference>